<accession>B8PXL2</accession>
<dbReference type="EMBL" id="EU306563">
    <property type="protein sequence ID" value="ACA03523.1"/>
    <property type="molecule type" value="mRNA"/>
</dbReference>
<dbReference type="FunFam" id="3.30.420.40:FF:000020">
    <property type="entry name" value="Chaperone protein HscA homolog"/>
    <property type="match status" value="1"/>
</dbReference>
<dbReference type="FunFam" id="2.60.34.10:FF:000014">
    <property type="entry name" value="Chaperone protein DnaK HSP70"/>
    <property type="match status" value="1"/>
</dbReference>
<dbReference type="InterPro" id="IPR012725">
    <property type="entry name" value="Chaperone_DnaK"/>
</dbReference>
<dbReference type="GO" id="GO:0005524">
    <property type="term" value="F:ATP binding"/>
    <property type="evidence" value="ECO:0007669"/>
    <property type="project" value="UniProtKB-KW"/>
</dbReference>
<dbReference type="InterPro" id="IPR029048">
    <property type="entry name" value="HSP70_C_sf"/>
</dbReference>
<evidence type="ECO:0000256" key="1">
    <source>
        <dbReference type="ARBA" id="ARBA00007381"/>
    </source>
</evidence>
<dbReference type="InterPro" id="IPR018181">
    <property type="entry name" value="Heat_shock_70_CS"/>
</dbReference>
<dbReference type="PROSITE" id="PS01036">
    <property type="entry name" value="HSP70_3"/>
    <property type="match status" value="1"/>
</dbReference>
<dbReference type="InterPro" id="IPR013126">
    <property type="entry name" value="Hsp_70_fam"/>
</dbReference>
<dbReference type="PROSITE" id="PS00329">
    <property type="entry name" value="HSP70_2"/>
    <property type="match status" value="1"/>
</dbReference>
<evidence type="ECO:0000256" key="2">
    <source>
        <dbReference type="ARBA" id="ARBA00022741"/>
    </source>
</evidence>
<feature type="coiled-coil region" evidence="5">
    <location>
        <begin position="594"/>
        <end position="621"/>
    </location>
</feature>
<dbReference type="CDD" id="cd11733">
    <property type="entry name" value="ASKHA_NBD_HSP70_HSPA9"/>
    <property type="match status" value="1"/>
</dbReference>
<dbReference type="Gene3D" id="3.90.640.10">
    <property type="entry name" value="Actin, Chain A, domain 4"/>
    <property type="match status" value="1"/>
</dbReference>
<dbReference type="NCBIfam" id="NF001413">
    <property type="entry name" value="PRK00290.1"/>
    <property type="match status" value="1"/>
</dbReference>
<dbReference type="FunFam" id="3.30.420.40:FF:000004">
    <property type="entry name" value="Molecular chaperone DnaK"/>
    <property type="match status" value="1"/>
</dbReference>
<organism evidence="7">
    <name type="scientific">Tigriopus japonicus</name>
    <name type="common">Copepod</name>
    <dbReference type="NCBI Taxonomy" id="158387"/>
    <lineage>
        <taxon>Eukaryota</taxon>
        <taxon>Metazoa</taxon>
        <taxon>Ecdysozoa</taxon>
        <taxon>Arthropoda</taxon>
        <taxon>Crustacea</taxon>
        <taxon>Multicrustacea</taxon>
        <taxon>Hexanauplia</taxon>
        <taxon>Copepoda</taxon>
        <taxon>Harpacticoida</taxon>
        <taxon>Harpacticidae</taxon>
        <taxon>Tigriopus</taxon>
    </lineage>
</organism>
<name>B8PXL2_TIGJA</name>
<feature type="compositionally biased region" description="Low complexity" evidence="6">
    <location>
        <begin position="674"/>
        <end position="687"/>
    </location>
</feature>
<dbReference type="PANTHER" id="PTHR19375">
    <property type="entry name" value="HEAT SHOCK PROTEIN 70KDA"/>
    <property type="match status" value="1"/>
</dbReference>
<dbReference type="AlphaFoldDB" id="B8PXL2"/>
<keyword evidence="3 4" id="KW-0067">ATP-binding</keyword>
<gene>
    <name evidence="7" type="primary">Hsp70p</name>
</gene>
<dbReference type="PROSITE" id="PS00297">
    <property type="entry name" value="HSP70_1"/>
    <property type="match status" value="1"/>
</dbReference>
<keyword evidence="5" id="KW-0175">Coiled coil</keyword>
<dbReference type="Gene3D" id="1.20.1270.10">
    <property type="match status" value="1"/>
</dbReference>
<dbReference type="SUPFAM" id="SSF53067">
    <property type="entry name" value="Actin-like ATPase domain"/>
    <property type="match status" value="2"/>
</dbReference>
<protein>
    <submittedName>
        <fullName evidence="7">Heat shock protein 70</fullName>
    </submittedName>
</protein>
<reference evidence="7" key="2">
    <citation type="journal article" date="2009" name="Comp. Biochem. Physiol. C Toxicol. Pharmacol.">
        <title>Heat shock protein (Hsp) gene responses of the intertidal copepod Tigriopus japonicus to environmental toxicants.</title>
        <authorList>
            <person name="Rhee J.S."/>
            <person name="Raisuddin S."/>
            <person name="Lee K.W."/>
            <person name="Seo J.S."/>
            <person name="Ki J.S."/>
            <person name="Kim I.C."/>
            <person name="Park H.G."/>
            <person name="Lee J.S."/>
        </authorList>
    </citation>
    <scope>NUCLEOTIDE SEQUENCE</scope>
</reference>
<dbReference type="Pfam" id="PF00012">
    <property type="entry name" value="HSP70"/>
    <property type="match status" value="1"/>
</dbReference>
<dbReference type="InterPro" id="IPR043129">
    <property type="entry name" value="ATPase_NBD"/>
</dbReference>
<dbReference type="Gene3D" id="3.30.420.40">
    <property type="match status" value="2"/>
</dbReference>
<dbReference type="Gene3D" id="3.30.30.30">
    <property type="match status" value="1"/>
</dbReference>
<comment type="similarity">
    <text evidence="1 4">Belongs to the heat shock protein 70 family.</text>
</comment>
<dbReference type="InterPro" id="IPR029047">
    <property type="entry name" value="HSP70_peptide-bd_sf"/>
</dbReference>
<feature type="compositionally biased region" description="Basic and acidic residues" evidence="6">
    <location>
        <begin position="689"/>
        <end position="702"/>
    </location>
</feature>
<dbReference type="HAMAP" id="MF_00332">
    <property type="entry name" value="DnaK"/>
    <property type="match status" value="1"/>
</dbReference>
<evidence type="ECO:0000313" key="7">
    <source>
        <dbReference type="EMBL" id="ACA03523.1"/>
    </source>
</evidence>
<evidence type="ECO:0000256" key="5">
    <source>
        <dbReference type="SAM" id="Coils"/>
    </source>
</evidence>
<evidence type="ECO:0000256" key="6">
    <source>
        <dbReference type="SAM" id="MobiDB-lite"/>
    </source>
</evidence>
<dbReference type="FunFam" id="1.20.1270.10:FF:000011">
    <property type="entry name" value="stress-70 protein, mitochondrial isoform X1"/>
    <property type="match status" value="1"/>
</dbReference>
<feature type="region of interest" description="Disordered" evidence="6">
    <location>
        <begin position="668"/>
        <end position="702"/>
    </location>
</feature>
<dbReference type="PRINTS" id="PR00301">
    <property type="entry name" value="HEATSHOCK70"/>
</dbReference>
<dbReference type="SUPFAM" id="SSF100920">
    <property type="entry name" value="Heat shock protein 70kD (HSP70), peptide-binding domain"/>
    <property type="match status" value="1"/>
</dbReference>
<dbReference type="Gene3D" id="2.60.34.10">
    <property type="entry name" value="Substrate Binding Domain Of DNAk, Chain A, domain 1"/>
    <property type="match status" value="1"/>
</dbReference>
<dbReference type="SUPFAM" id="SSF100934">
    <property type="entry name" value="Heat shock protein 70kD (HSP70), C-terminal subdomain"/>
    <property type="match status" value="1"/>
</dbReference>
<evidence type="ECO:0000256" key="4">
    <source>
        <dbReference type="RuleBase" id="RU003322"/>
    </source>
</evidence>
<dbReference type="GO" id="GO:0051082">
    <property type="term" value="F:unfolded protein binding"/>
    <property type="evidence" value="ECO:0007669"/>
    <property type="project" value="InterPro"/>
</dbReference>
<keyword evidence="2 4" id="KW-0547">Nucleotide-binding</keyword>
<sequence>MLARGSRLILGSKSSGLGSAASSQWFHSVSAQAKTQMPSLAAAQSLSSKYNLESRRCKSSGVTGHVIGIDLGTTNSCVAVMEGKQAKVIENAEGARTTPSVVAFTPEGERLAGMPAKRQAVTNSANTFYATKRLIGRRFDDAEVKKDMKMVSYKIVKASNGDAWVSSTDGKVYSPSQIGAFVLTKMKETADAYLGTNVKNAVVTVPAYFNDSQRQATKDAGQISGLNVLRVINEPTAAALAYGMDKSDDKVIAVFDLGGGTFDISILEIQKGVFEVKSTNGNTFLGGEDFDNALLQYLVSEFKKDQGIDLGKDGMALQRVREAAEKAKVELSSALQTDINLPYLTMDQSGPKHMNMKLSRSKFESIVQDLIKKTIEPCNKAMKDAEVSKSDIGDVILVGGMSRMPKVQETCKTIFGRNPSKAVNPDEAVAMGAAIQGGVLAGDVTDVLLLDVTPLSLGIETLGGVFTKLINRNTTIPTKKSQVFSTAADGQTQVEIKVFQGEREMANDNKLLGQFQLVGIPPAPRGVPQVEVTFDIDANGIVNVHARDKGTGKEQQIVIQSSGGLSKDDIENMVRDAEAHADADKVKKERIEAVNQAEGILHDTETKMDDFKDQLDAEEVTKMKQKIQEVRDILVNKDEMEPEEIKKTVNELQQSSLKLFEVAYNKMSKERNQDSSSSSSSDSSSTEGSEEKKEEGKKEDKQ</sequence>
<proteinExistence type="evidence at transcript level"/>
<dbReference type="FunFam" id="3.30.30.30:FF:000003">
    <property type="entry name" value="Heat shock protein 9"/>
    <property type="match status" value="1"/>
</dbReference>
<evidence type="ECO:0000256" key="3">
    <source>
        <dbReference type="ARBA" id="ARBA00022840"/>
    </source>
</evidence>
<dbReference type="NCBIfam" id="TIGR02350">
    <property type="entry name" value="prok_dnaK"/>
    <property type="match status" value="1"/>
</dbReference>
<dbReference type="GO" id="GO:0140662">
    <property type="term" value="F:ATP-dependent protein folding chaperone"/>
    <property type="evidence" value="ECO:0007669"/>
    <property type="project" value="InterPro"/>
</dbReference>
<reference evidence="7" key="1">
    <citation type="submission" date="2007-11" db="EMBL/GenBank/DDBJ databases">
        <authorList>
            <person name="Lee J.-S."/>
            <person name="Rhee J.-S."/>
            <person name="Hwang D.-S."/>
        </authorList>
    </citation>
    <scope>NUCLEOTIDE SEQUENCE</scope>
</reference>
<dbReference type="FunFam" id="3.90.640.10:FF:000003">
    <property type="entry name" value="Molecular chaperone DnaK"/>
    <property type="match status" value="1"/>
</dbReference>
<keyword evidence="7" id="KW-0346">Stress response</keyword>